<feature type="compositionally biased region" description="Low complexity" evidence="1">
    <location>
        <begin position="388"/>
        <end position="401"/>
    </location>
</feature>
<evidence type="ECO:0000313" key="2">
    <source>
        <dbReference type="Proteomes" id="UP000694846"/>
    </source>
</evidence>
<gene>
    <name evidence="3" type="primary">LOC112682249</name>
</gene>
<reference evidence="3" key="1">
    <citation type="submission" date="2025-08" db="UniProtKB">
        <authorList>
            <consortium name="RefSeq"/>
        </authorList>
    </citation>
    <scope>IDENTIFICATION</scope>
    <source>
        <tissue evidence="3">Whole body</tissue>
    </source>
</reference>
<protein>
    <submittedName>
        <fullName evidence="3">Uncharacterized protein LOC112682249</fullName>
    </submittedName>
</protein>
<feature type="compositionally biased region" description="Pro residues" evidence="1">
    <location>
        <begin position="209"/>
        <end position="221"/>
    </location>
</feature>
<feature type="compositionally biased region" description="Low complexity" evidence="1">
    <location>
        <begin position="126"/>
        <end position="144"/>
    </location>
</feature>
<proteinExistence type="predicted"/>
<dbReference type="AlphaFoldDB" id="A0A8B8FDN7"/>
<feature type="compositionally biased region" description="Polar residues" evidence="1">
    <location>
        <begin position="82"/>
        <end position="116"/>
    </location>
</feature>
<feature type="compositionally biased region" description="Polar residues" evidence="1">
    <location>
        <begin position="19"/>
        <end position="33"/>
    </location>
</feature>
<sequence>ASRGYAGNHGATRGRTKRQANNPVSDGTSSVPLTQHDHHSPTTTTSTPLTSTDRSITSATRSPTTASTTTEPRTTTVTGATFMSSRTIAETRSMDSNPTVVTAGSTTVPPSQDQRQTTPFTPPPSSSNSPSTSTAITITTSTTTNRSYQPSADDHQQHRQQWHSQPHNNDGHYDRGRQQYYPPSPPTSTSTDYDYYYRQRQQQQLPQWPQWPQPQWQPTPTPQQQLQWYSSPPTRQEPYGYNNNNGGHRNGDGRRTADDYYYRQQQQNYHHQLYNQQQASPLMFGAGGGWRNASPSQQPNVGGGWNVHGDRPVYVSSGNGGDAPTLLWNSTNSNSNMGGWTTAAQQHWWYQQQRQQQNSRVGAGGILSLRPVPLPPLHADQTVVTVSTVGPLPSSSSSSPLQPRWPQKPPDYYYRSTTSTSQPNRLRPKSDSRYYQEREYKCLGQWSEDRPIGKGDDVTHTMLTYMYVQRLDRPNINGVPEYECYVVTSIPNQPGQDPRATTLLLTEAGKGTHCSRLADPYVDGMKLVGTKINSQGAMSAAGKSWFPLKPQQINPENGERKWYASPPVPVSGQNPTTMTPIVTGKHTGGNGALHTPRQHQTRRPPPTQVNIGFRTVWDPIIVGLLLFITISLW</sequence>
<feature type="non-terminal residue" evidence="3">
    <location>
        <position position="1"/>
    </location>
</feature>
<feature type="compositionally biased region" description="Low complexity" evidence="1">
    <location>
        <begin position="41"/>
        <end position="81"/>
    </location>
</feature>
<dbReference type="RefSeq" id="XP_025408567.1">
    <property type="nucleotide sequence ID" value="XM_025552782.1"/>
</dbReference>
<keyword evidence="2" id="KW-1185">Reference proteome</keyword>
<feature type="compositionally biased region" description="Polar residues" evidence="1">
    <location>
        <begin position="415"/>
        <end position="424"/>
    </location>
</feature>
<dbReference type="Proteomes" id="UP000694846">
    <property type="component" value="Unplaced"/>
</dbReference>
<organism evidence="2 3">
    <name type="scientific">Sipha flava</name>
    <name type="common">yellow sugarcane aphid</name>
    <dbReference type="NCBI Taxonomy" id="143950"/>
    <lineage>
        <taxon>Eukaryota</taxon>
        <taxon>Metazoa</taxon>
        <taxon>Ecdysozoa</taxon>
        <taxon>Arthropoda</taxon>
        <taxon>Hexapoda</taxon>
        <taxon>Insecta</taxon>
        <taxon>Pterygota</taxon>
        <taxon>Neoptera</taxon>
        <taxon>Paraneoptera</taxon>
        <taxon>Hemiptera</taxon>
        <taxon>Sternorrhyncha</taxon>
        <taxon>Aphidomorpha</taxon>
        <taxon>Aphidoidea</taxon>
        <taxon>Aphididae</taxon>
        <taxon>Sipha</taxon>
    </lineage>
</organism>
<dbReference type="GeneID" id="112682249"/>
<feature type="region of interest" description="Disordered" evidence="1">
    <location>
        <begin position="388"/>
        <end position="433"/>
    </location>
</feature>
<feature type="region of interest" description="Disordered" evidence="1">
    <location>
        <begin position="204"/>
        <end position="255"/>
    </location>
</feature>
<evidence type="ECO:0000256" key="1">
    <source>
        <dbReference type="SAM" id="MobiDB-lite"/>
    </source>
</evidence>
<accession>A0A8B8FDN7</accession>
<evidence type="ECO:0000313" key="3">
    <source>
        <dbReference type="RefSeq" id="XP_025408567.1"/>
    </source>
</evidence>
<name>A0A8B8FDN7_9HEMI</name>
<feature type="region of interest" description="Disordered" evidence="1">
    <location>
        <begin position="1"/>
        <end position="192"/>
    </location>
</feature>
<dbReference type="OrthoDB" id="6607284at2759"/>